<keyword evidence="2" id="KW-1185">Reference proteome</keyword>
<evidence type="ECO:0000313" key="1">
    <source>
        <dbReference type="EMBL" id="KAJ1676894.1"/>
    </source>
</evidence>
<dbReference type="EMBL" id="JAMZIH010003327">
    <property type="protein sequence ID" value="KAJ1676894.1"/>
    <property type="molecule type" value="Genomic_DNA"/>
</dbReference>
<dbReference type="Proteomes" id="UP001145114">
    <property type="component" value="Unassembled WGS sequence"/>
</dbReference>
<organism evidence="1 2">
    <name type="scientific">Spiromyces aspiralis</name>
    <dbReference type="NCBI Taxonomy" id="68401"/>
    <lineage>
        <taxon>Eukaryota</taxon>
        <taxon>Fungi</taxon>
        <taxon>Fungi incertae sedis</taxon>
        <taxon>Zoopagomycota</taxon>
        <taxon>Kickxellomycotina</taxon>
        <taxon>Kickxellomycetes</taxon>
        <taxon>Kickxellales</taxon>
        <taxon>Kickxellaceae</taxon>
        <taxon>Spiromyces</taxon>
    </lineage>
</organism>
<reference evidence="1" key="1">
    <citation type="submission" date="2022-06" db="EMBL/GenBank/DDBJ databases">
        <title>Phylogenomic reconstructions and comparative analyses of Kickxellomycotina fungi.</title>
        <authorList>
            <person name="Reynolds N.K."/>
            <person name="Stajich J.E."/>
            <person name="Barry K."/>
            <person name="Grigoriev I.V."/>
            <person name="Crous P."/>
            <person name="Smith M.E."/>
        </authorList>
    </citation>
    <scope>NUCLEOTIDE SEQUENCE</scope>
    <source>
        <strain evidence="1">RSA 2271</strain>
    </source>
</reference>
<name>A0ACC1HRA7_9FUNG</name>
<proteinExistence type="predicted"/>
<feature type="non-terminal residue" evidence="1">
    <location>
        <position position="257"/>
    </location>
</feature>
<accession>A0ACC1HRA7</accession>
<comment type="caution">
    <text evidence="1">The sequence shown here is derived from an EMBL/GenBank/DDBJ whole genome shotgun (WGS) entry which is preliminary data.</text>
</comment>
<sequence>MGNLPDLFLRVRIYERLHQHQIHAQLPQLYAWRSNKLNDTLHKWYLVVHTIHQGVLDKTVPGDNRADSQGDNSISWHQSVTGVEANTYSQFLAHYNQNASLASEASLTPFSLDQDGKIALQTANSVISLSNLATFDAAAATPPPGNTPKTEHSSPRLDSDPGFDAPAAAAHIDESFSPSQSKTNPFAAPANKTALGEDGDCAKSGNEQQAIDTGTAGLLVHDLCGLVRSQLDNSVKAMKSLNLQLSSVDTMNPFVHR</sequence>
<evidence type="ECO:0000313" key="2">
    <source>
        <dbReference type="Proteomes" id="UP001145114"/>
    </source>
</evidence>
<protein>
    <submittedName>
        <fullName evidence="1">Uncharacterized protein</fullName>
    </submittedName>
</protein>
<gene>
    <name evidence="1" type="ORF">EV182_007298</name>
</gene>